<dbReference type="SUPFAM" id="SSF81606">
    <property type="entry name" value="PP2C-like"/>
    <property type="match status" value="1"/>
</dbReference>
<keyword evidence="2" id="KW-1133">Transmembrane helix</keyword>
<evidence type="ECO:0000256" key="2">
    <source>
        <dbReference type="SAM" id="Phobius"/>
    </source>
</evidence>
<evidence type="ECO:0000256" key="1">
    <source>
        <dbReference type="SAM" id="MobiDB-lite"/>
    </source>
</evidence>
<feature type="domain" description="PPM-type phosphatase" evidence="3">
    <location>
        <begin position="269"/>
        <end position="548"/>
    </location>
</feature>
<keyword evidence="5" id="KW-1185">Reference proteome</keyword>
<gene>
    <name evidence="4" type="ORF">Mic7113_1965</name>
</gene>
<keyword evidence="2" id="KW-0812">Transmembrane</keyword>
<dbReference type="SMART" id="SM00332">
    <property type="entry name" value="PP2Cc"/>
    <property type="match status" value="1"/>
</dbReference>
<sequence length="671" mass="74101">MSSSKPLMNRYLWAVGATAMQIPAGEFVKDRYEVVAPQIWRDTQPELLPEMPTQLSGDILTYLRLYPHRLHVPEVYGVCQLGESVVTLLENVPINPSGELYPSIKSMWTQVPAVRQVYWLWQLLELWTPLQEMGVASSLLVPDNLRVEGWRLRLREFYVDSTASVVDEPEREALVASTTGGGTSSSDGLESEKIPGVSSTLQRRTQKASLQQLGELWASLCSKAAMSVASRLQALAQQLQGEEPSLTAISTRLNKLLLEQAARQPLRLKIAGATDIGSVQRHNEDSCYPTMADLPTDLSLPRDSLIPHLSIICDGIGGHEGGEVASQLAVQSIKLQVRALLSELADDPELMTPELVSQQLAAIIRVANNLIASRNDEQERESRRRMATTLTLALQLPQIMKMADGQGNAHELYIASVGDSRAYWLTPRYCQRLTVDDDVATREVRLGRSLYRKALQRPDAGALTQAVGTKDAELLRPTVQRFILEEDGLLLLCSDGLSDNNLLEQFCADYPRDVFSGKLSLEAAVQALVDLANQKNGQDNISVVLTYCAVSPQYPVVLNLGELPVGTKDYTFTLDTDFSGLRQDYESDEPEITEETEPVAQSSKGEWFKVILGMVGVLLVLFSAGAALLTAQWLINPDGFQKMRQRMFQTDRIKISPSSSVPAQPPEQGES</sequence>
<proteinExistence type="predicted"/>
<dbReference type="SMART" id="SM00331">
    <property type="entry name" value="PP2C_SIG"/>
    <property type="match status" value="1"/>
</dbReference>
<evidence type="ECO:0000313" key="4">
    <source>
        <dbReference type="EMBL" id="AFZ17814.1"/>
    </source>
</evidence>
<reference evidence="4 5" key="1">
    <citation type="submission" date="2012-06" db="EMBL/GenBank/DDBJ databases">
        <title>Finished chromosome of genome of Microcoleus sp. PCC 7113.</title>
        <authorList>
            <consortium name="US DOE Joint Genome Institute"/>
            <person name="Gugger M."/>
            <person name="Coursin T."/>
            <person name="Rippka R."/>
            <person name="Tandeau De Marsac N."/>
            <person name="Huntemann M."/>
            <person name="Wei C.-L."/>
            <person name="Han J."/>
            <person name="Detter J.C."/>
            <person name="Han C."/>
            <person name="Tapia R."/>
            <person name="Chen A."/>
            <person name="Kyrpides N."/>
            <person name="Mavromatis K."/>
            <person name="Markowitz V."/>
            <person name="Szeto E."/>
            <person name="Ivanova N."/>
            <person name="Pagani I."/>
            <person name="Pati A."/>
            <person name="Goodwin L."/>
            <person name="Nordberg H.P."/>
            <person name="Cantor M.N."/>
            <person name="Hua S.X."/>
            <person name="Woyke T."/>
            <person name="Kerfeld C.A."/>
        </authorList>
    </citation>
    <scope>NUCLEOTIDE SEQUENCE [LARGE SCALE GENOMIC DNA]</scope>
    <source>
        <strain evidence="4 5">PCC 7113</strain>
    </source>
</reference>
<dbReference type="Proteomes" id="UP000010471">
    <property type="component" value="Chromosome"/>
</dbReference>
<dbReference type="RefSeq" id="WP_015181966.1">
    <property type="nucleotide sequence ID" value="NC_019738.1"/>
</dbReference>
<dbReference type="InterPro" id="IPR036457">
    <property type="entry name" value="PPM-type-like_dom_sf"/>
</dbReference>
<dbReference type="EMBL" id="CP003630">
    <property type="protein sequence ID" value="AFZ17814.1"/>
    <property type="molecule type" value="Genomic_DNA"/>
</dbReference>
<dbReference type="KEGG" id="mic:Mic7113_1965"/>
<dbReference type="CDD" id="cd00143">
    <property type="entry name" value="PP2Cc"/>
    <property type="match status" value="1"/>
</dbReference>
<feature type="region of interest" description="Disordered" evidence="1">
    <location>
        <begin position="170"/>
        <end position="200"/>
    </location>
</feature>
<dbReference type="eggNOG" id="COG0631">
    <property type="taxonomic scope" value="Bacteria"/>
</dbReference>
<dbReference type="HOGENOM" id="CLU_017255_0_0_3"/>
<protein>
    <submittedName>
        <fullName evidence="4">Serine/threonine protein phosphatase</fullName>
    </submittedName>
</protein>
<dbReference type="Pfam" id="PF13672">
    <property type="entry name" value="PP2C_2"/>
    <property type="match status" value="1"/>
</dbReference>
<dbReference type="AlphaFoldDB" id="K9WDI2"/>
<dbReference type="InterPro" id="IPR001932">
    <property type="entry name" value="PPM-type_phosphatase-like_dom"/>
</dbReference>
<organism evidence="4 5">
    <name type="scientific">Allocoleopsis franciscana PCC 7113</name>
    <dbReference type="NCBI Taxonomy" id="1173027"/>
    <lineage>
        <taxon>Bacteria</taxon>
        <taxon>Bacillati</taxon>
        <taxon>Cyanobacteriota</taxon>
        <taxon>Cyanophyceae</taxon>
        <taxon>Coleofasciculales</taxon>
        <taxon>Coleofasciculaceae</taxon>
        <taxon>Allocoleopsis</taxon>
        <taxon>Allocoleopsis franciscana</taxon>
    </lineage>
</organism>
<feature type="transmembrane region" description="Helical" evidence="2">
    <location>
        <begin position="607"/>
        <end position="635"/>
    </location>
</feature>
<dbReference type="Gene3D" id="3.60.40.10">
    <property type="entry name" value="PPM-type phosphatase domain"/>
    <property type="match status" value="1"/>
</dbReference>
<keyword evidence="2" id="KW-0472">Membrane</keyword>
<dbReference type="STRING" id="1173027.Mic7113_1965"/>
<dbReference type="PATRIC" id="fig|1173027.3.peg.2178"/>
<dbReference type="PROSITE" id="PS51746">
    <property type="entry name" value="PPM_2"/>
    <property type="match status" value="1"/>
</dbReference>
<accession>K9WDI2</accession>
<evidence type="ECO:0000259" key="3">
    <source>
        <dbReference type="PROSITE" id="PS51746"/>
    </source>
</evidence>
<name>K9WDI2_9CYAN</name>
<evidence type="ECO:0000313" key="5">
    <source>
        <dbReference type="Proteomes" id="UP000010471"/>
    </source>
</evidence>